<dbReference type="Pfam" id="PF02661">
    <property type="entry name" value="Fic"/>
    <property type="match status" value="1"/>
</dbReference>
<dbReference type="RefSeq" id="WP_023050207.1">
    <property type="nucleotide sequence ID" value="NZ_CP173065.2"/>
</dbReference>
<dbReference type="InterPro" id="IPR003812">
    <property type="entry name" value="Fido"/>
</dbReference>
<keyword evidence="2" id="KW-0067">ATP-binding</keyword>
<sequence>MKSFNYNKVLENLLSNPDIVEIAMAIQEYKGKQELFIEAKSDILEKMLEVAIIQSTGASNRIEGIYTSEKRLEEIILQKSEPKNRSEEEISGYRDVLTTIHENHDYIAIKPSILLQLHRDLYSFSLNTGGTWKNQDNEITEIDSFGNKSIRFRPLSALETPLAMENLCNEYNRILKEKTPYLRLFLIPVFILDFLSIHPFNDGNGRMSRLLTLLLLYQNNYIVGKYISLEMLIEKTKSNYYDSLKESSLHWNENLNSYNSFVKYSLQIILKAYREFSERVELLSDSTISKHQRIKNLFGNKINKINKKDISITFPDISLTTIERTLKVLLEEGYIEKLGNGRSTSYIRKNI</sequence>
<accession>U7VCI1</accession>
<dbReference type="InterPro" id="IPR036597">
    <property type="entry name" value="Fido-like_dom_sf"/>
</dbReference>
<dbReference type="GO" id="GO:0005524">
    <property type="term" value="F:ATP binding"/>
    <property type="evidence" value="ECO:0007669"/>
    <property type="project" value="UniProtKB-KW"/>
</dbReference>
<evidence type="ECO:0000256" key="1">
    <source>
        <dbReference type="PIRSR" id="PIRSR640198-1"/>
    </source>
</evidence>
<evidence type="ECO:0000259" key="3">
    <source>
        <dbReference type="PROSITE" id="PS51459"/>
    </source>
</evidence>
<dbReference type="SUPFAM" id="SSF140931">
    <property type="entry name" value="Fic-like"/>
    <property type="match status" value="1"/>
</dbReference>
<dbReference type="InterPro" id="IPR040198">
    <property type="entry name" value="Fido_containing"/>
</dbReference>
<dbReference type="PATRIC" id="fig|1319815.3.peg.631"/>
<organism evidence="4 5">
    <name type="scientific">Cetobacterium somerae ATCC BAA-474</name>
    <dbReference type="NCBI Taxonomy" id="1319815"/>
    <lineage>
        <taxon>Bacteria</taxon>
        <taxon>Fusobacteriati</taxon>
        <taxon>Fusobacteriota</taxon>
        <taxon>Fusobacteriia</taxon>
        <taxon>Fusobacteriales</taxon>
        <taxon>Fusobacteriaceae</taxon>
        <taxon>Cetobacterium</taxon>
    </lineage>
</organism>
<feature type="binding site" evidence="2">
    <location>
        <begin position="202"/>
        <end position="209"/>
    </location>
    <ligand>
        <name>ATP</name>
        <dbReference type="ChEBI" id="CHEBI:30616"/>
    </ligand>
</feature>
<dbReference type="eggNOG" id="COG3177">
    <property type="taxonomic scope" value="Bacteria"/>
</dbReference>
<dbReference type="Gene3D" id="1.10.10.10">
    <property type="entry name" value="Winged helix-like DNA-binding domain superfamily/Winged helix DNA-binding domain"/>
    <property type="match status" value="1"/>
</dbReference>
<dbReference type="PROSITE" id="PS51459">
    <property type="entry name" value="FIDO"/>
    <property type="match status" value="1"/>
</dbReference>
<dbReference type="PANTHER" id="PTHR13504:SF38">
    <property type="entry name" value="FIDO DOMAIN-CONTAINING PROTEIN"/>
    <property type="match status" value="1"/>
</dbReference>
<proteinExistence type="predicted"/>
<evidence type="ECO:0000256" key="2">
    <source>
        <dbReference type="PIRSR" id="PIRSR640198-2"/>
    </source>
</evidence>
<dbReference type="InterPro" id="IPR036388">
    <property type="entry name" value="WH-like_DNA-bd_sf"/>
</dbReference>
<feature type="binding site" evidence="2">
    <location>
        <begin position="240"/>
        <end position="241"/>
    </location>
    <ligand>
        <name>ATP</name>
        <dbReference type="ChEBI" id="CHEBI:30616"/>
    </ligand>
</feature>
<evidence type="ECO:0000313" key="5">
    <source>
        <dbReference type="Proteomes" id="UP000017081"/>
    </source>
</evidence>
<keyword evidence="2" id="KW-0547">Nucleotide-binding</keyword>
<dbReference type="HOGENOM" id="CLU_046381_0_0_0"/>
<dbReference type="Gene3D" id="1.10.3290.10">
    <property type="entry name" value="Fido-like domain"/>
    <property type="match status" value="1"/>
</dbReference>
<dbReference type="Proteomes" id="UP000017081">
    <property type="component" value="Unassembled WGS sequence"/>
</dbReference>
<gene>
    <name evidence="4" type="ORF">HMPREF0202_00661</name>
</gene>
<name>U7VCI1_9FUSO</name>
<evidence type="ECO:0000313" key="4">
    <source>
        <dbReference type="EMBL" id="ERT69432.1"/>
    </source>
</evidence>
<dbReference type="EMBL" id="AXZF01000024">
    <property type="protein sequence ID" value="ERT69432.1"/>
    <property type="molecule type" value="Genomic_DNA"/>
</dbReference>
<keyword evidence="5" id="KW-1185">Reference proteome</keyword>
<feature type="active site" evidence="1">
    <location>
        <position position="198"/>
    </location>
</feature>
<feature type="domain" description="Fido" evidence="3">
    <location>
        <begin position="109"/>
        <end position="264"/>
    </location>
</feature>
<comment type="caution">
    <text evidence="4">The sequence shown here is derived from an EMBL/GenBank/DDBJ whole genome shotgun (WGS) entry which is preliminary data.</text>
</comment>
<dbReference type="STRING" id="1319815.HMPREF0202_00661"/>
<protein>
    <recommendedName>
        <fullName evidence="3">Fido domain-containing protein</fullName>
    </recommendedName>
</protein>
<reference evidence="4 5" key="1">
    <citation type="submission" date="2013-08" db="EMBL/GenBank/DDBJ databases">
        <authorList>
            <person name="Weinstock G."/>
            <person name="Sodergren E."/>
            <person name="Wylie T."/>
            <person name="Fulton L."/>
            <person name="Fulton R."/>
            <person name="Fronick C."/>
            <person name="O'Laughlin M."/>
            <person name="Godfrey J."/>
            <person name="Miner T."/>
            <person name="Herter B."/>
            <person name="Appelbaum E."/>
            <person name="Cordes M."/>
            <person name="Lek S."/>
            <person name="Wollam A."/>
            <person name="Pepin K.H."/>
            <person name="Palsikar V.B."/>
            <person name="Mitreva M."/>
            <person name="Wilson R.K."/>
        </authorList>
    </citation>
    <scope>NUCLEOTIDE SEQUENCE [LARGE SCALE GENOMIC DNA]</scope>
    <source>
        <strain evidence="4 5">ATCC BAA-474</strain>
    </source>
</reference>
<dbReference type="PANTHER" id="PTHR13504">
    <property type="entry name" value="FIDO DOMAIN-CONTAINING PROTEIN DDB_G0283145"/>
    <property type="match status" value="1"/>
</dbReference>
<dbReference type="AlphaFoldDB" id="U7VCI1"/>